<gene>
    <name evidence="2" type="ORF">CSB93_0426</name>
</gene>
<evidence type="ECO:0000313" key="2">
    <source>
        <dbReference type="EMBL" id="AVK04440.1"/>
    </source>
</evidence>
<accession>A0A2R3IRA1</accession>
<dbReference type="AlphaFoldDB" id="A0A2R3IRA1"/>
<reference evidence="2 3" key="1">
    <citation type="submission" date="2018-02" db="EMBL/GenBank/DDBJ databases">
        <title>FDA/CDC Antimicrobial Resistant Isolate Bank Genome Sequencing.</title>
        <authorList>
            <person name="Benahmed F.H."/>
            <person name="Lutgring J.D."/>
            <person name="Yoo B."/>
            <person name="Machado M."/>
            <person name="Brown A."/>
            <person name="McAllister G."/>
            <person name="Perry A."/>
            <person name="Halpin A.L."/>
            <person name="Vavikolanu K."/>
            <person name="Ott S."/>
            <person name="Zhao X."/>
            <person name="Tallon L.J."/>
            <person name="Sadzewicz L."/>
            <person name="Aluvathingal J."/>
            <person name="Nadendla S."/>
            <person name="Voskania-kordi A."/>
            <person name="Simonyan V."/>
            <person name="Patel J."/>
            <person name="Shawar R.M."/>
        </authorList>
    </citation>
    <scope>NUCLEOTIDE SEQUENCE [LARGE SCALE GENOMIC DNA]</scope>
    <source>
        <strain evidence="2 3">AR_0356</strain>
    </source>
</reference>
<protein>
    <submittedName>
        <fullName evidence="2">Uncharacterized protein</fullName>
    </submittedName>
</protein>
<organism evidence="2 3">
    <name type="scientific">Pseudomonas paraeruginosa</name>
    <dbReference type="NCBI Taxonomy" id="2994495"/>
    <lineage>
        <taxon>Bacteria</taxon>
        <taxon>Pseudomonadati</taxon>
        <taxon>Pseudomonadota</taxon>
        <taxon>Gammaproteobacteria</taxon>
        <taxon>Pseudomonadales</taxon>
        <taxon>Pseudomonadaceae</taxon>
        <taxon>Pseudomonas</taxon>
    </lineage>
</organism>
<evidence type="ECO:0000313" key="3">
    <source>
        <dbReference type="Proteomes" id="UP000238390"/>
    </source>
</evidence>
<evidence type="ECO:0000256" key="1">
    <source>
        <dbReference type="SAM" id="MobiDB-lite"/>
    </source>
</evidence>
<dbReference type="Proteomes" id="UP000238390">
    <property type="component" value="Chromosome"/>
</dbReference>
<feature type="region of interest" description="Disordered" evidence="1">
    <location>
        <begin position="1"/>
        <end position="38"/>
    </location>
</feature>
<keyword evidence="3" id="KW-1185">Reference proteome</keyword>
<proteinExistence type="predicted"/>
<sequence>MEKALPYAPARRPANAQKVAGDSLPQARPERSRRLRSR</sequence>
<dbReference type="EMBL" id="CP027169">
    <property type="protein sequence ID" value="AVK04440.1"/>
    <property type="molecule type" value="Genomic_DNA"/>
</dbReference>
<name>A0A2R3IRA1_9PSED</name>